<dbReference type="PANTHER" id="PTHR21310">
    <property type="entry name" value="AMINOGLYCOSIDE PHOSPHOTRANSFERASE-RELATED-RELATED"/>
    <property type="match status" value="1"/>
</dbReference>
<protein>
    <recommendedName>
        <fullName evidence="1">Aminoglycoside phosphotransferase domain-containing protein</fullName>
    </recommendedName>
</protein>
<dbReference type="SUPFAM" id="SSF56112">
    <property type="entry name" value="Protein kinase-like (PK-like)"/>
    <property type="match status" value="1"/>
</dbReference>
<dbReference type="PANTHER" id="PTHR21310:SF13">
    <property type="entry name" value="AMINOGLYCOSIDE PHOSPHOTRANSFERASE DOMAIN-CONTAINING PROTEIN"/>
    <property type="match status" value="1"/>
</dbReference>
<sequence>MASSDSPHYVDIAMDAALATALIRVKLPEFPKVAAIADVRVGFNNHCYVVTTPDQRSYILRLTKDSWPATKIVAEAASLAAVRYWKLDIPVPKLIAFNEVSDPTWHVRWMLMEKLPGRLLDDVWDGADEATRAKLALQIQTILKTLQTPRFSQIGGWVFDNDGATPIVGPYFDGNWGPFDSEADWLGTLFENQVRQTLTAEALAPLRFLVAPARAALKQYLETTMSPSPLVLFHGDFAFRNMLVDDQNVVSGILDWEWCGVMPRWREYVDASFEDRNVLSYVPSLEYENREEYTQRWHVHQLIQGFAPWQIGAWPEKDAQYVAEAIVTIEAAVAHLEACTSTTN</sequence>
<reference evidence="2 3" key="1">
    <citation type="submission" date="2012-04" db="EMBL/GenBank/DDBJ databases">
        <title>The Genome Sequence of Saprolegnia declina VS20.</title>
        <authorList>
            <consortium name="The Broad Institute Genome Sequencing Platform"/>
            <person name="Russ C."/>
            <person name="Nusbaum C."/>
            <person name="Tyler B."/>
            <person name="van West P."/>
            <person name="Dieguez-Uribeondo J."/>
            <person name="de Bruijn I."/>
            <person name="Tripathy S."/>
            <person name="Jiang R."/>
            <person name="Young S.K."/>
            <person name="Zeng Q."/>
            <person name="Gargeya S."/>
            <person name="Fitzgerald M."/>
            <person name="Haas B."/>
            <person name="Abouelleil A."/>
            <person name="Alvarado L."/>
            <person name="Arachchi H.M."/>
            <person name="Berlin A."/>
            <person name="Chapman S.B."/>
            <person name="Goldberg J."/>
            <person name="Griggs A."/>
            <person name="Gujja S."/>
            <person name="Hansen M."/>
            <person name="Howarth C."/>
            <person name="Imamovic A."/>
            <person name="Larimer J."/>
            <person name="McCowen C."/>
            <person name="Montmayeur A."/>
            <person name="Murphy C."/>
            <person name="Neiman D."/>
            <person name="Pearson M."/>
            <person name="Priest M."/>
            <person name="Roberts A."/>
            <person name="Saif S."/>
            <person name="Shea T."/>
            <person name="Sisk P."/>
            <person name="Sykes S."/>
            <person name="Wortman J."/>
            <person name="Nusbaum C."/>
            <person name="Birren B."/>
        </authorList>
    </citation>
    <scope>NUCLEOTIDE SEQUENCE [LARGE SCALE GENOMIC DNA]</scope>
    <source>
        <strain evidence="2 3">VS20</strain>
    </source>
</reference>
<dbReference type="InterPro" id="IPR011009">
    <property type="entry name" value="Kinase-like_dom_sf"/>
</dbReference>
<dbReference type="STRING" id="1156394.T0QYQ3"/>
<dbReference type="OMA" id="MPRWREY"/>
<proteinExistence type="predicted"/>
<feature type="domain" description="Aminoglycoside phosphotransferase" evidence="1">
    <location>
        <begin position="39"/>
        <end position="272"/>
    </location>
</feature>
<gene>
    <name evidence="2" type="ORF">SDRG_03420</name>
</gene>
<dbReference type="Gene3D" id="3.90.1200.10">
    <property type="match status" value="1"/>
</dbReference>
<dbReference type="Gene3D" id="3.30.200.20">
    <property type="entry name" value="Phosphorylase Kinase, domain 1"/>
    <property type="match status" value="1"/>
</dbReference>
<evidence type="ECO:0000259" key="1">
    <source>
        <dbReference type="Pfam" id="PF01636"/>
    </source>
</evidence>
<dbReference type="Proteomes" id="UP000030762">
    <property type="component" value="Unassembled WGS sequence"/>
</dbReference>
<dbReference type="CDD" id="cd05120">
    <property type="entry name" value="APH_ChoK_like"/>
    <property type="match status" value="1"/>
</dbReference>
<dbReference type="EMBL" id="JH767139">
    <property type="protein sequence ID" value="EQC39215.1"/>
    <property type="molecule type" value="Genomic_DNA"/>
</dbReference>
<dbReference type="VEuPathDB" id="FungiDB:SDRG_03420"/>
<dbReference type="eggNOG" id="ENOG502SP9R">
    <property type="taxonomic scope" value="Eukaryota"/>
</dbReference>
<dbReference type="Pfam" id="PF01636">
    <property type="entry name" value="APH"/>
    <property type="match status" value="1"/>
</dbReference>
<organism evidence="2 3">
    <name type="scientific">Saprolegnia diclina (strain VS20)</name>
    <dbReference type="NCBI Taxonomy" id="1156394"/>
    <lineage>
        <taxon>Eukaryota</taxon>
        <taxon>Sar</taxon>
        <taxon>Stramenopiles</taxon>
        <taxon>Oomycota</taxon>
        <taxon>Saprolegniomycetes</taxon>
        <taxon>Saprolegniales</taxon>
        <taxon>Saprolegniaceae</taxon>
        <taxon>Saprolegnia</taxon>
    </lineage>
</organism>
<keyword evidence="3" id="KW-1185">Reference proteome</keyword>
<dbReference type="InterPro" id="IPR002575">
    <property type="entry name" value="Aminoglycoside_PTrfase"/>
</dbReference>
<evidence type="ECO:0000313" key="3">
    <source>
        <dbReference type="Proteomes" id="UP000030762"/>
    </source>
</evidence>
<dbReference type="InterPro" id="IPR051678">
    <property type="entry name" value="AGP_Transferase"/>
</dbReference>
<dbReference type="GeneID" id="19944147"/>
<evidence type="ECO:0000313" key="2">
    <source>
        <dbReference type="EMBL" id="EQC39215.1"/>
    </source>
</evidence>
<dbReference type="InParanoid" id="T0QYQ3"/>
<accession>T0QYQ3</accession>
<name>T0QYQ3_SAPDV</name>
<dbReference type="OrthoDB" id="2106834at2759"/>
<dbReference type="AlphaFoldDB" id="T0QYQ3"/>
<dbReference type="RefSeq" id="XP_008607276.1">
    <property type="nucleotide sequence ID" value="XM_008609054.1"/>
</dbReference>